<sequence length="270" mass="31956">MNALSNCKVCRSLIQYPETHCYEHLLVKFKSEHWEVITKCLSTWRKQIRICVDTKRYIFNKIDQINKLDIAAQKAEKNLLQSEEAFDYMIFMISCDDVLLDCFYSSKKPLNVQITKYWSLRLPKFERMNIKKNKQRERMTLIDYFNPLKHPVDALTISAKRTGEKIKWCLPLTTNHPGKLKRVSFCYFLILAKDLKRLFSTCDFMKNITFVQCEFGIDVSRKLIPPSSWENRHKITEKIQTIGCTFPGGPDEFKDIVRQFYPKTKVEIIN</sequence>
<keyword evidence="2" id="KW-1185">Reference proteome</keyword>
<evidence type="ECO:0000313" key="1">
    <source>
        <dbReference type="EMBL" id="CAI2376715.1"/>
    </source>
</evidence>
<evidence type="ECO:0000313" key="2">
    <source>
        <dbReference type="Proteomes" id="UP001295684"/>
    </source>
</evidence>
<gene>
    <name evidence="1" type="ORF">ECRASSUSDP1_LOCUS18088</name>
</gene>
<accession>A0AAD2D1F0</accession>
<protein>
    <submittedName>
        <fullName evidence="1">Uncharacterized protein</fullName>
    </submittedName>
</protein>
<dbReference type="AlphaFoldDB" id="A0AAD2D1F0"/>
<organism evidence="1 2">
    <name type="scientific">Euplotes crassus</name>
    <dbReference type="NCBI Taxonomy" id="5936"/>
    <lineage>
        <taxon>Eukaryota</taxon>
        <taxon>Sar</taxon>
        <taxon>Alveolata</taxon>
        <taxon>Ciliophora</taxon>
        <taxon>Intramacronucleata</taxon>
        <taxon>Spirotrichea</taxon>
        <taxon>Hypotrichia</taxon>
        <taxon>Euplotida</taxon>
        <taxon>Euplotidae</taxon>
        <taxon>Moneuplotes</taxon>
    </lineage>
</organism>
<dbReference type="EMBL" id="CAMPGE010018282">
    <property type="protein sequence ID" value="CAI2376715.1"/>
    <property type="molecule type" value="Genomic_DNA"/>
</dbReference>
<proteinExistence type="predicted"/>
<dbReference type="Proteomes" id="UP001295684">
    <property type="component" value="Unassembled WGS sequence"/>
</dbReference>
<comment type="caution">
    <text evidence="1">The sequence shown here is derived from an EMBL/GenBank/DDBJ whole genome shotgun (WGS) entry which is preliminary data.</text>
</comment>
<reference evidence="1" key="1">
    <citation type="submission" date="2023-07" db="EMBL/GenBank/DDBJ databases">
        <authorList>
            <consortium name="AG Swart"/>
            <person name="Singh M."/>
            <person name="Singh A."/>
            <person name="Seah K."/>
            <person name="Emmerich C."/>
        </authorList>
    </citation>
    <scope>NUCLEOTIDE SEQUENCE</scope>
    <source>
        <strain evidence="1">DP1</strain>
    </source>
</reference>
<name>A0AAD2D1F0_EUPCR</name>